<evidence type="ECO:0000256" key="1">
    <source>
        <dbReference type="SAM" id="MobiDB-lite"/>
    </source>
</evidence>
<organism evidence="2 3">
    <name type="scientific">Natrinema longum</name>
    <dbReference type="NCBI Taxonomy" id="370324"/>
    <lineage>
        <taxon>Archaea</taxon>
        <taxon>Methanobacteriati</taxon>
        <taxon>Methanobacteriota</taxon>
        <taxon>Stenosarchaea group</taxon>
        <taxon>Halobacteria</taxon>
        <taxon>Halobacteriales</taxon>
        <taxon>Natrialbaceae</taxon>
        <taxon>Natrinema</taxon>
    </lineage>
</organism>
<protein>
    <submittedName>
        <fullName evidence="2">Uncharacterized protein</fullName>
    </submittedName>
</protein>
<feature type="region of interest" description="Disordered" evidence="1">
    <location>
        <begin position="25"/>
        <end position="64"/>
    </location>
</feature>
<name>A0A8A2U8D7_9EURY</name>
<reference evidence="2 3" key="1">
    <citation type="journal article" date="2006" name="Int. J. Syst. Evol. Microbiol.">
        <title>Haloterrigena longa sp. nov. and Haloterrigena limicola sp. nov., extremely halophilic archaea isolated from a salt lake.</title>
        <authorList>
            <person name="Cui H.L."/>
            <person name="Tohty D."/>
            <person name="Zhou P.J."/>
            <person name="Liu S.J."/>
        </authorList>
    </citation>
    <scope>NUCLEOTIDE SEQUENCE [LARGE SCALE GENOMIC DNA]</scope>
    <source>
        <strain evidence="2 3">ABH32</strain>
    </source>
</reference>
<proteinExistence type="predicted"/>
<accession>A0A8A2U8D7</accession>
<gene>
    <name evidence="2" type="ORF">J0X27_13755</name>
</gene>
<dbReference type="GeneID" id="63184829"/>
<dbReference type="EMBL" id="CP071463">
    <property type="protein sequence ID" value="QSW84505.1"/>
    <property type="molecule type" value="Genomic_DNA"/>
</dbReference>
<dbReference type="KEGG" id="hlo:J0X27_13755"/>
<dbReference type="AlphaFoldDB" id="A0A8A2U8D7"/>
<evidence type="ECO:0000313" key="3">
    <source>
        <dbReference type="Proteomes" id="UP000663191"/>
    </source>
</evidence>
<dbReference type="RefSeq" id="WP_207269738.1">
    <property type="nucleotide sequence ID" value="NZ_CP071463.1"/>
</dbReference>
<sequence>MTVTATGRLEGVVVCRSGRGTVRLEGVDRERRRSEASSDDSGSHDQRTAAGEDDRCVVAERTTR</sequence>
<keyword evidence="3" id="KW-1185">Reference proteome</keyword>
<dbReference type="Proteomes" id="UP000663191">
    <property type="component" value="Chromosome"/>
</dbReference>
<evidence type="ECO:0000313" key="2">
    <source>
        <dbReference type="EMBL" id="QSW84505.1"/>
    </source>
</evidence>